<sequence length="86" mass="9260">MIAGQAGSSLVHGAVQVERAYLQALRVGSGRRDSPLIGFSADALAASNRRTVGQVSRGLERPLLDGCRESRSLPRVVNRRNGWMAE</sequence>
<gene>
    <name evidence="1" type="ORF">SAMN03080618_01034</name>
</gene>
<dbReference type="AlphaFoldDB" id="A0A1I3JWN8"/>
<keyword evidence="2" id="KW-1185">Reference proteome</keyword>
<accession>A0A1I3JWN8</accession>
<dbReference type="EMBL" id="FORF01000004">
    <property type="protein sequence ID" value="SFI64651.1"/>
    <property type="molecule type" value="Genomic_DNA"/>
</dbReference>
<organism evidence="1 2">
    <name type="scientific">Aquamicrobium aerolatum DSM 21857</name>
    <dbReference type="NCBI Taxonomy" id="1121003"/>
    <lineage>
        <taxon>Bacteria</taxon>
        <taxon>Pseudomonadati</taxon>
        <taxon>Pseudomonadota</taxon>
        <taxon>Alphaproteobacteria</taxon>
        <taxon>Hyphomicrobiales</taxon>
        <taxon>Phyllobacteriaceae</taxon>
        <taxon>Aerobium</taxon>
    </lineage>
</organism>
<protein>
    <submittedName>
        <fullName evidence="1">Uncharacterized protein</fullName>
    </submittedName>
</protein>
<evidence type="ECO:0000313" key="2">
    <source>
        <dbReference type="Proteomes" id="UP000242763"/>
    </source>
</evidence>
<evidence type="ECO:0000313" key="1">
    <source>
        <dbReference type="EMBL" id="SFI64651.1"/>
    </source>
</evidence>
<proteinExistence type="predicted"/>
<dbReference type="Proteomes" id="UP000242763">
    <property type="component" value="Unassembled WGS sequence"/>
</dbReference>
<reference evidence="2" key="1">
    <citation type="submission" date="2016-10" db="EMBL/GenBank/DDBJ databases">
        <authorList>
            <person name="Varghese N."/>
            <person name="Submissions S."/>
        </authorList>
    </citation>
    <scope>NUCLEOTIDE SEQUENCE [LARGE SCALE GENOMIC DNA]</scope>
    <source>
        <strain evidence="2">DSM 21857</strain>
    </source>
</reference>
<name>A0A1I3JWN8_9HYPH</name>